<organism evidence="1 2">
    <name type="scientific">Trichonephila inaurata madagascariensis</name>
    <dbReference type="NCBI Taxonomy" id="2747483"/>
    <lineage>
        <taxon>Eukaryota</taxon>
        <taxon>Metazoa</taxon>
        <taxon>Ecdysozoa</taxon>
        <taxon>Arthropoda</taxon>
        <taxon>Chelicerata</taxon>
        <taxon>Arachnida</taxon>
        <taxon>Araneae</taxon>
        <taxon>Araneomorphae</taxon>
        <taxon>Entelegynae</taxon>
        <taxon>Araneoidea</taxon>
        <taxon>Nephilidae</taxon>
        <taxon>Trichonephila</taxon>
        <taxon>Trichonephila inaurata</taxon>
    </lineage>
</organism>
<gene>
    <name evidence="1" type="ORF">TNIN_298491</name>
</gene>
<name>A0A8X6IAD4_9ARAC</name>
<protein>
    <submittedName>
        <fullName evidence="1">Uncharacterized protein</fullName>
    </submittedName>
</protein>
<dbReference type="AlphaFoldDB" id="A0A8X6IAD4"/>
<accession>A0A8X6IAD4</accession>
<sequence length="74" mass="8891">MFQVPVEAVLLPISNPFWIEATSRFFFINNSFNMETVLSKPRPEPDRLLYYFFFWMMKQIARENETDPQTVIPN</sequence>
<proteinExistence type="predicted"/>
<dbReference type="EMBL" id="BMAV01025029">
    <property type="protein sequence ID" value="GFS37822.1"/>
    <property type="molecule type" value="Genomic_DNA"/>
</dbReference>
<comment type="caution">
    <text evidence="1">The sequence shown here is derived from an EMBL/GenBank/DDBJ whole genome shotgun (WGS) entry which is preliminary data.</text>
</comment>
<dbReference type="Proteomes" id="UP000886998">
    <property type="component" value="Unassembled WGS sequence"/>
</dbReference>
<reference evidence="1" key="1">
    <citation type="submission" date="2020-08" db="EMBL/GenBank/DDBJ databases">
        <title>Multicomponent nature underlies the extraordinary mechanical properties of spider dragline silk.</title>
        <authorList>
            <person name="Kono N."/>
            <person name="Nakamura H."/>
            <person name="Mori M."/>
            <person name="Yoshida Y."/>
            <person name="Ohtoshi R."/>
            <person name="Malay A.D."/>
            <person name="Moran D.A.P."/>
            <person name="Tomita M."/>
            <person name="Numata K."/>
            <person name="Arakawa K."/>
        </authorList>
    </citation>
    <scope>NUCLEOTIDE SEQUENCE</scope>
</reference>
<evidence type="ECO:0000313" key="2">
    <source>
        <dbReference type="Proteomes" id="UP000886998"/>
    </source>
</evidence>
<keyword evidence="2" id="KW-1185">Reference proteome</keyword>
<dbReference type="OrthoDB" id="10464549at2759"/>
<evidence type="ECO:0000313" key="1">
    <source>
        <dbReference type="EMBL" id="GFS37822.1"/>
    </source>
</evidence>